<dbReference type="Pfam" id="PF13401">
    <property type="entry name" value="AAA_22"/>
    <property type="match status" value="1"/>
</dbReference>
<proteinExistence type="predicted"/>
<dbReference type="Proteomes" id="UP001595998">
    <property type="component" value="Unassembled WGS sequence"/>
</dbReference>
<accession>A0ABV8XNL5</accession>
<evidence type="ECO:0000313" key="3">
    <source>
        <dbReference type="EMBL" id="MFC4426479.1"/>
    </source>
</evidence>
<dbReference type="Gene3D" id="3.40.50.300">
    <property type="entry name" value="P-loop containing nucleotide triphosphate hydrolases"/>
    <property type="match status" value="1"/>
</dbReference>
<dbReference type="SUPFAM" id="SSF48452">
    <property type="entry name" value="TPR-like"/>
    <property type="match status" value="1"/>
</dbReference>
<evidence type="ECO:0000256" key="1">
    <source>
        <dbReference type="SAM" id="MobiDB-lite"/>
    </source>
</evidence>
<dbReference type="InterPro" id="IPR003593">
    <property type="entry name" value="AAA+_ATPase"/>
</dbReference>
<gene>
    <name evidence="3" type="ORF">ACFOZ9_09660</name>
</gene>
<dbReference type="SMART" id="SM00382">
    <property type="entry name" value="AAA"/>
    <property type="match status" value="1"/>
</dbReference>
<organism evidence="3 4">
    <name type="scientific">Deinococcus navajonensis</name>
    <dbReference type="NCBI Taxonomy" id="309884"/>
    <lineage>
        <taxon>Bacteria</taxon>
        <taxon>Thermotogati</taxon>
        <taxon>Deinococcota</taxon>
        <taxon>Deinococci</taxon>
        <taxon>Deinococcales</taxon>
        <taxon>Deinococcaceae</taxon>
        <taxon>Deinococcus</taxon>
    </lineage>
</organism>
<feature type="domain" description="AAA+ ATPase" evidence="2">
    <location>
        <begin position="221"/>
        <end position="356"/>
    </location>
</feature>
<dbReference type="InterPro" id="IPR011990">
    <property type="entry name" value="TPR-like_helical_dom_sf"/>
</dbReference>
<dbReference type="EMBL" id="JBHSEH010000009">
    <property type="protein sequence ID" value="MFC4426479.1"/>
    <property type="molecule type" value="Genomic_DNA"/>
</dbReference>
<feature type="region of interest" description="Disordered" evidence="1">
    <location>
        <begin position="445"/>
        <end position="465"/>
    </location>
</feature>
<dbReference type="SUPFAM" id="SSF52540">
    <property type="entry name" value="P-loop containing nucleoside triphosphate hydrolases"/>
    <property type="match status" value="1"/>
</dbReference>
<evidence type="ECO:0000313" key="4">
    <source>
        <dbReference type="Proteomes" id="UP001595998"/>
    </source>
</evidence>
<dbReference type="RefSeq" id="WP_380038982.1">
    <property type="nucleotide sequence ID" value="NZ_JBHSEH010000009.1"/>
</dbReference>
<sequence length="940" mass="101353">MLQTLNGLRYGGFRRVKPLLILAFVALEGPTPRRRLAELLWPGAQQPDSSLRVALHALRDLEPSVLDRQEPLATALSCDAAHLLGCTGLDALNAYPGPFLYGVALQGVSAEFEEWVLGLRERLAHHVQTETLAHAERLDPAPAAALAERVLRLPGAAPPGPELLRQLLSLSLPGSALETQLRGDLDSYGPADLARDTRPSRHLLGRATELNQLVAWACAAGGGAAVISGPGGIGKSVLGREVLRELNGLGQPVIYVDASAFRTGSEALAHLADLLGRTPPDAAPARGWNALARRPGDDAVVLLDGLDSLEAPADLLTDLRRNLPRIRWLLTVRRPLRPGQLWRRPPAQDLQVRTQATGDPLTLHLSGLDCPAPEAVPGEILASPAAQLFLREASRAGRSLPAAPDTAVLVAGVTRRLQGHPLALMLAAAWLRSEDLASVHRRTVEADRRPGPDHAGAGPPEPGSLDAVAAQAWARLSPEEQRALLTLEVFADFDPQDADAVGVGEQLLDSLLGHAFLERSYPGHERLRLSPALRRAVRAHSAGQPEQRRAAADNHARHYLTWFAAQPPASPAVAEKLDNLLLATGTALERGTLTPAVLYGLMGHYDAQGQHDRGAEALTRLAELAEDHGAPDDVQAAAQIACMWLLQRADRLLDAQTLATRFLGSPLARDPGHRMRVLNTLATVRKKQSQMGEAAQLTRQALAVARQVNDQTRAAMYLTNLLGHLVHLGEFAEVRALLPELEAVLVHGPATSIRATLAWVQLSLPDPPYAQVLAQVAPLLDTARAAHDLLSGTQLLLYCGMAHLGLDQPRQTLGCVQQLLAMRPDDVELATNARFLESRALYALGRTPDARRSARRGLQAARAQQSLPNIVEGLMTVSRDLLQRYPEPVHAQLTAVYGDRRTSAGHREQAKALLGREPAQSEAFDPQACAEQVLRWLEGR</sequence>
<protein>
    <submittedName>
        <fullName evidence="3">AAA family ATPase</fullName>
    </submittedName>
</protein>
<keyword evidence="4" id="KW-1185">Reference proteome</keyword>
<evidence type="ECO:0000259" key="2">
    <source>
        <dbReference type="SMART" id="SM00382"/>
    </source>
</evidence>
<reference evidence="4" key="1">
    <citation type="journal article" date="2019" name="Int. J. Syst. Evol. Microbiol.">
        <title>The Global Catalogue of Microorganisms (GCM) 10K type strain sequencing project: providing services to taxonomists for standard genome sequencing and annotation.</title>
        <authorList>
            <consortium name="The Broad Institute Genomics Platform"/>
            <consortium name="The Broad Institute Genome Sequencing Center for Infectious Disease"/>
            <person name="Wu L."/>
            <person name="Ma J."/>
        </authorList>
    </citation>
    <scope>NUCLEOTIDE SEQUENCE [LARGE SCALE GENOMIC DNA]</scope>
    <source>
        <strain evidence="4">CCUG 56029</strain>
    </source>
</reference>
<dbReference type="Gene3D" id="1.25.40.10">
    <property type="entry name" value="Tetratricopeptide repeat domain"/>
    <property type="match status" value="1"/>
</dbReference>
<dbReference type="InterPro" id="IPR027417">
    <property type="entry name" value="P-loop_NTPase"/>
</dbReference>
<dbReference type="PANTHER" id="PTHR47691:SF3">
    <property type="entry name" value="HTH-TYPE TRANSCRIPTIONAL REGULATOR RV0890C-RELATED"/>
    <property type="match status" value="1"/>
</dbReference>
<dbReference type="PANTHER" id="PTHR47691">
    <property type="entry name" value="REGULATOR-RELATED"/>
    <property type="match status" value="1"/>
</dbReference>
<dbReference type="InterPro" id="IPR049945">
    <property type="entry name" value="AAA_22"/>
</dbReference>
<comment type="caution">
    <text evidence="3">The sequence shown here is derived from an EMBL/GenBank/DDBJ whole genome shotgun (WGS) entry which is preliminary data.</text>
</comment>
<name>A0ABV8XNL5_9DEIO</name>